<comment type="caution">
    <text evidence="2">The sequence shown here is derived from an EMBL/GenBank/DDBJ whole genome shotgun (WGS) entry which is preliminary data.</text>
</comment>
<accession>A0AA88H4C0</accession>
<dbReference type="EMBL" id="JAVRJZ010000120">
    <property type="protein sequence ID" value="KAK2703069.1"/>
    <property type="molecule type" value="Genomic_DNA"/>
</dbReference>
<dbReference type="Proteomes" id="UP001187531">
    <property type="component" value="Unassembled WGS sequence"/>
</dbReference>
<gene>
    <name evidence="2" type="ORF">QYM36_018384</name>
</gene>
<organism evidence="2 3">
    <name type="scientific">Artemia franciscana</name>
    <name type="common">Brine shrimp</name>
    <name type="synonym">Artemia sanfranciscana</name>
    <dbReference type="NCBI Taxonomy" id="6661"/>
    <lineage>
        <taxon>Eukaryota</taxon>
        <taxon>Metazoa</taxon>
        <taxon>Ecdysozoa</taxon>
        <taxon>Arthropoda</taxon>
        <taxon>Crustacea</taxon>
        <taxon>Branchiopoda</taxon>
        <taxon>Anostraca</taxon>
        <taxon>Artemiidae</taxon>
        <taxon>Artemia</taxon>
    </lineage>
</organism>
<reference evidence="2" key="1">
    <citation type="submission" date="2023-07" db="EMBL/GenBank/DDBJ databases">
        <title>Chromosome-level genome assembly of Artemia franciscana.</title>
        <authorList>
            <person name="Jo E."/>
        </authorList>
    </citation>
    <scope>NUCLEOTIDE SEQUENCE</scope>
    <source>
        <tissue evidence="2">Whole body</tissue>
    </source>
</reference>
<proteinExistence type="predicted"/>
<dbReference type="PANTHER" id="PTHR33273">
    <property type="entry name" value="DOMAIN-CONTAINING PROTEIN, PUTATIVE-RELATED"/>
    <property type="match status" value="1"/>
</dbReference>
<feature type="domain" description="Endonuclease/exonuclease/phosphatase" evidence="1">
    <location>
        <begin position="101"/>
        <end position="213"/>
    </location>
</feature>
<protein>
    <recommendedName>
        <fullName evidence="1">Endonuclease/exonuclease/phosphatase domain-containing protein</fullName>
    </recommendedName>
</protein>
<evidence type="ECO:0000313" key="2">
    <source>
        <dbReference type="EMBL" id="KAK2703069.1"/>
    </source>
</evidence>
<evidence type="ECO:0000313" key="3">
    <source>
        <dbReference type="Proteomes" id="UP001187531"/>
    </source>
</evidence>
<sequence>MKIIQLNTNCLTNSKKIELKNVLIREKPDIVCLQETFLKKKIKISFNGYKCYRWDRCDIKGGGLCTLIKDQFVSEEIPTTFGGNNEIGIIKINNINGNTLSIINYYNNKTNNFDKNQLWSTLKNIQNPKIILGDFNLHHQTWNTQAKNQQKANCLLEIINDLNLHIATPCNLETHLCKQTGKISTIDLTIISRDLQLQTTIHSSHDFDSDHYTLYIETNSNDPNKRFFNPDKWSFNERRIKKWQNELELINLDHIDLLPTNDAIDEITKIIYETAKKHLKVIDKKPHKQLNSTPGWTARCEAAKHKRKEARKIYKRNPTQLNKIELNKVTAQMKKNHHQRKKHCMDKPYKFQIQLQYPSKRSMEELPQNN</sequence>
<dbReference type="Pfam" id="PF14529">
    <property type="entry name" value="Exo_endo_phos_2"/>
    <property type="match status" value="1"/>
</dbReference>
<evidence type="ECO:0000259" key="1">
    <source>
        <dbReference type="Pfam" id="PF14529"/>
    </source>
</evidence>
<dbReference type="Gene3D" id="3.60.10.10">
    <property type="entry name" value="Endonuclease/exonuclease/phosphatase"/>
    <property type="match status" value="1"/>
</dbReference>
<dbReference type="PANTHER" id="PTHR33273:SF4">
    <property type="entry name" value="ENDONUCLEASE_EXONUCLEASE_PHOSPHATASE DOMAIN-CONTAINING PROTEIN"/>
    <property type="match status" value="1"/>
</dbReference>
<keyword evidence="3" id="KW-1185">Reference proteome</keyword>
<dbReference type="AlphaFoldDB" id="A0AA88H4C0"/>
<name>A0AA88H4C0_ARTSF</name>
<dbReference type="InterPro" id="IPR036691">
    <property type="entry name" value="Endo/exonu/phosph_ase_sf"/>
</dbReference>
<dbReference type="InterPro" id="IPR005135">
    <property type="entry name" value="Endo/exonuclease/phosphatase"/>
</dbReference>
<dbReference type="SUPFAM" id="SSF56219">
    <property type="entry name" value="DNase I-like"/>
    <property type="match status" value="1"/>
</dbReference>
<dbReference type="GO" id="GO:0003824">
    <property type="term" value="F:catalytic activity"/>
    <property type="evidence" value="ECO:0007669"/>
    <property type="project" value="InterPro"/>
</dbReference>